<gene>
    <name evidence="2" type="ORF">METZ01_LOCUS444833</name>
</gene>
<evidence type="ECO:0000313" key="2">
    <source>
        <dbReference type="EMBL" id="SVD91979.1"/>
    </source>
</evidence>
<organism evidence="2">
    <name type="scientific">marine metagenome</name>
    <dbReference type="NCBI Taxonomy" id="408172"/>
    <lineage>
        <taxon>unclassified sequences</taxon>
        <taxon>metagenomes</taxon>
        <taxon>ecological metagenomes</taxon>
    </lineage>
</organism>
<protein>
    <recommendedName>
        <fullName evidence="1">Amidohydrolase-related domain-containing protein</fullName>
    </recommendedName>
</protein>
<dbReference type="Pfam" id="PF04909">
    <property type="entry name" value="Amidohydro_2"/>
    <property type="match status" value="1"/>
</dbReference>
<reference evidence="2" key="1">
    <citation type="submission" date="2018-05" db="EMBL/GenBank/DDBJ databases">
        <authorList>
            <person name="Lanie J.A."/>
            <person name="Ng W.-L."/>
            <person name="Kazmierczak K.M."/>
            <person name="Andrzejewski T.M."/>
            <person name="Davidsen T.M."/>
            <person name="Wayne K.J."/>
            <person name="Tettelin H."/>
            <person name="Glass J.I."/>
            <person name="Rusch D."/>
            <person name="Podicherti R."/>
            <person name="Tsui H.-C.T."/>
            <person name="Winkler M.E."/>
        </authorList>
    </citation>
    <scope>NUCLEOTIDE SEQUENCE</scope>
</reference>
<proteinExistence type="predicted"/>
<accession>A0A382Z9U4</accession>
<dbReference type="SUPFAM" id="SSF51556">
    <property type="entry name" value="Metallo-dependent hydrolases"/>
    <property type="match status" value="1"/>
</dbReference>
<dbReference type="EMBL" id="UINC01182001">
    <property type="protein sequence ID" value="SVD91979.1"/>
    <property type="molecule type" value="Genomic_DNA"/>
</dbReference>
<dbReference type="GO" id="GO:0016787">
    <property type="term" value="F:hydrolase activity"/>
    <property type="evidence" value="ECO:0007669"/>
    <property type="project" value="InterPro"/>
</dbReference>
<sequence length="114" mass="12632">MFIDLAQKFPDVNWILAHSGNFELGRIESVKAAQECPNIYLETCSSYGDHGTIEYFVDSLGDERILYGSDVPLIDPRFGVGRIVTANISTESKRKILGLNALKVLNLKESEVIG</sequence>
<dbReference type="InterPro" id="IPR006680">
    <property type="entry name" value="Amidohydro-rel"/>
</dbReference>
<name>A0A382Z9U4_9ZZZZ</name>
<dbReference type="InterPro" id="IPR032466">
    <property type="entry name" value="Metal_Hydrolase"/>
</dbReference>
<feature type="domain" description="Amidohydrolase-related" evidence="1">
    <location>
        <begin position="2"/>
        <end position="107"/>
    </location>
</feature>
<dbReference type="AlphaFoldDB" id="A0A382Z9U4"/>
<dbReference type="Gene3D" id="3.20.20.140">
    <property type="entry name" value="Metal-dependent hydrolases"/>
    <property type="match status" value="1"/>
</dbReference>
<evidence type="ECO:0000259" key="1">
    <source>
        <dbReference type="Pfam" id="PF04909"/>
    </source>
</evidence>